<feature type="chain" id="PRO_5015193969" description="glucan endo-1,3-beta-D-glucosidase" evidence="21">
    <location>
        <begin position="21"/>
        <end position="854"/>
    </location>
</feature>
<feature type="domain" description="X8" evidence="22">
    <location>
        <begin position="530"/>
        <end position="625"/>
    </location>
</feature>
<proteinExistence type="inferred from homology"/>
<evidence type="ECO:0000256" key="4">
    <source>
        <dbReference type="ARBA" id="ARBA00008773"/>
    </source>
</evidence>
<dbReference type="AlphaFoldDB" id="A0A2P6MXU7"/>
<keyword evidence="12" id="KW-0325">Glycoprotein</keyword>
<keyword evidence="10" id="KW-0378">Hydrolase</keyword>
<evidence type="ECO:0000256" key="2">
    <source>
        <dbReference type="ARBA" id="ARBA00004191"/>
    </source>
</evidence>
<keyword evidence="24" id="KW-1185">Reference proteome</keyword>
<feature type="signal peptide" evidence="21">
    <location>
        <begin position="1"/>
        <end position="20"/>
    </location>
</feature>
<evidence type="ECO:0000256" key="13">
    <source>
        <dbReference type="ARBA" id="ARBA00023277"/>
    </source>
</evidence>
<keyword evidence="11" id="KW-0472">Membrane</keyword>
<evidence type="ECO:0000256" key="5">
    <source>
        <dbReference type="ARBA" id="ARBA00012780"/>
    </source>
</evidence>
<evidence type="ECO:0000256" key="19">
    <source>
        <dbReference type="RuleBase" id="RU004335"/>
    </source>
</evidence>
<evidence type="ECO:0000256" key="8">
    <source>
        <dbReference type="ARBA" id="ARBA00022525"/>
    </source>
</evidence>
<dbReference type="SUPFAM" id="SSF51445">
    <property type="entry name" value="(Trans)glycosidases"/>
    <property type="match status" value="1"/>
</dbReference>
<evidence type="ECO:0000256" key="1">
    <source>
        <dbReference type="ARBA" id="ARBA00000382"/>
    </source>
</evidence>
<dbReference type="GO" id="GO:0009986">
    <property type="term" value="C:cell surface"/>
    <property type="evidence" value="ECO:0007669"/>
    <property type="project" value="TreeGrafter"/>
</dbReference>
<dbReference type="InterPro" id="IPR050732">
    <property type="entry name" value="Beta-glucan_modifiers"/>
</dbReference>
<dbReference type="EC" id="3.2.1.39" evidence="5"/>
<dbReference type="Proteomes" id="UP000241769">
    <property type="component" value="Unassembled WGS sequence"/>
</dbReference>
<gene>
    <name evidence="23" type="ORF">PROFUN_15079</name>
</gene>
<feature type="domain" description="X8" evidence="22">
    <location>
        <begin position="428"/>
        <end position="525"/>
    </location>
</feature>
<dbReference type="PANTHER" id="PTHR16631">
    <property type="entry name" value="GLUCAN 1,3-BETA-GLUCOSIDASE"/>
    <property type="match status" value="1"/>
</dbReference>
<evidence type="ECO:0000256" key="3">
    <source>
        <dbReference type="ARBA" id="ARBA00004236"/>
    </source>
</evidence>
<dbReference type="GO" id="GO:0042973">
    <property type="term" value="F:glucan endo-1,3-beta-D-glucosidase activity"/>
    <property type="evidence" value="ECO:0007669"/>
    <property type="project" value="UniProtKB-EC"/>
</dbReference>
<organism evidence="23 24">
    <name type="scientific">Planoprotostelium fungivorum</name>
    <dbReference type="NCBI Taxonomy" id="1890364"/>
    <lineage>
        <taxon>Eukaryota</taxon>
        <taxon>Amoebozoa</taxon>
        <taxon>Evosea</taxon>
        <taxon>Variosea</taxon>
        <taxon>Cavosteliida</taxon>
        <taxon>Cavosteliaceae</taxon>
        <taxon>Planoprotostelium</taxon>
    </lineage>
</organism>
<feature type="compositionally biased region" description="Polar residues" evidence="20">
    <location>
        <begin position="823"/>
        <end position="843"/>
    </location>
</feature>
<evidence type="ECO:0000256" key="11">
    <source>
        <dbReference type="ARBA" id="ARBA00023136"/>
    </source>
</evidence>
<dbReference type="InterPro" id="IPR000490">
    <property type="entry name" value="Glyco_hydro_17"/>
</dbReference>
<evidence type="ECO:0000256" key="9">
    <source>
        <dbReference type="ARBA" id="ARBA00022729"/>
    </source>
</evidence>
<evidence type="ECO:0000256" key="15">
    <source>
        <dbReference type="ARBA" id="ARBA00023326"/>
    </source>
</evidence>
<evidence type="ECO:0000256" key="16">
    <source>
        <dbReference type="ARBA" id="ARBA00037649"/>
    </source>
</evidence>
<dbReference type="GO" id="GO:0000272">
    <property type="term" value="P:polysaccharide catabolic process"/>
    <property type="evidence" value="ECO:0007669"/>
    <property type="project" value="UniProtKB-KW"/>
</dbReference>
<evidence type="ECO:0000256" key="17">
    <source>
        <dbReference type="ARBA" id="ARBA00042373"/>
    </source>
</evidence>
<keyword evidence="13" id="KW-0119">Carbohydrate metabolism</keyword>
<dbReference type="GO" id="GO:0005886">
    <property type="term" value="C:plasma membrane"/>
    <property type="evidence" value="ECO:0007669"/>
    <property type="project" value="UniProtKB-SubCell"/>
</dbReference>
<reference evidence="23 24" key="1">
    <citation type="journal article" date="2018" name="Genome Biol. Evol.">
        <title>Multiple Roots of Fruiting Body Formation in Amoebozoa.</title>
        <authorList>
            <person name="Hillmann F."/>
            <person name="Forbes G."/>
            <person name="Novohradska S."/>
            <person name="Ferling I."/>
            <person name="Riege K."/>
            <person name="Groth M."/>
            <person name="Westermann M."/>
            <person name="Marz M."/>
            <person name="Spaller T."/>
            <person name="Winckler T."/>
            <person name="Schaap P."/>
            <person name="Glockner G."/>
        </authorList>
    </citation>
    <scope>NUCLEOTIDE SEQUENCE [LARGE SCALE GENOMIC DNA]</scope>
    <source>
        <strain evidence="23 24">Jena</strain>
    </source>
</reference>
<accession>A0A2P6MXU7</accession>
<keyword evidence="8" id="KW-0964">Secreted</keyword>
<feature type="domain" description="X8" evidence="22">
    <location>
        <begin position="635"/>
        <end position="738"/>
    </location>
</feature>
<keyword evidence="14" id="KW-0961">Cell wall biogenesis/degradation</keyword>
<feature type="domain" description="X8" evidence="22">
    <location>
        <begin position="327"/>
        <end position="423"/>
    </location>
</feature>
<dbReference type="EMBL" id="MDYQ01000317">
    <property type="protein sequence ID" value="PRP76537.1"/>
    <property type="molecule type" value="Genomic_DNA"/>
</dbReference>
<dbReference type="PANTHER" id="PTHR16631:SF17">
    <property type="entry name" value="GLUCAN ENDO-1,3-BETA-GLUCOSIDASE BTGC"/>
    <property type="match status" value="1"/>
</dbReference>
<evidence type="ECO:0000259" key="22">
    <source>
        <dbReference type="SMART" id="SM00768"/>
    </source>
</evidence>
<comment type="caution">
    <text evidence="23">The sequence shown here is derived from an EMBL/GenBank/DDBJ whole genome shotgun (WGS) entry which is preliminary data.</text>
</comment>
<evidence type="ECO:0000256" key="7">
    <source>
        <dbReference type="ARBA" id="ARBA00022512"/>
    </source>
</evidence>
<dbReference type="InParanoid" id="A0A2P6MXU7"/>
<evidence type="ECO:0000313" key="23">
    <source>
        <dbReference type="EMBL" id="PRP76537.1"/>
    </source>
</evidence>
<evidence type="ECO:0000256" key="10">
    <source>
        <dbReference type="ARBA" id="ARBA00022801"/>
    </source>
</evidence>
<protein>
    <recommendedName>
        <fullName evidence="5">glucan endo-1,3-beta-D-glucosidase</fullName>
        <ecNumber evidence="5">3.2.1.39</ecNumber>
    </recommendedName>
    <alternativeName>
        <fullName evidence="18">Endo-1,3-beta-glucanase btgC</fullName>
    </alternativeName>
    <alternativeName>
        <fullName evidence="17">Laminarinase btgC</fullName>
    </alternativeName>
</protein>
<dbReference type="Pfam" id="PF00332">
    <property type="entry name" value="Glyco_hydro_17"/>
    <property type="match status" value="1"/>
</dbReference>
<dbReference type="Gene3D" id="1.20.58.1040">
    <property type="match status" value="5"/>
</dbReference>
<dbReference type="GO" id="GO:0071555">
    <property type="term" value="P:cell wall organization"/>
    <property type="evidence" value="ECO:0007669"/>
    <property type="project" value="UniProtKB-KW"/>
</dbReference>
<comment type="function">
    <text evidence="16">Glucanases play a role in cell expansion during growth, in cell-cell fusion during mating, and in spore release during sporulation. This enzyme may be involved in beta-glucan degradation. Active on laminarin and lichenan.</text>
</comment>
<dbReference type="GO" id="GO:0005576">
    <property type="term" value="C:extracellular region"/>
    <property type="evidence" value="ECO:0007669"/>
    <property type="project" value="TreeGrafter"/>
</dbReference>
<sequence length="854" mass="94401">MKRTIITFFLLLVSVCITSGQVLGFDYTVRRDNPSRCATYQEVYQDLVILKKVSSEVRIYNMLDCDQGNYTLRAAKAVGLKVFIGFQNNPLLELQIQLNILAWLEDQYGVNDIITGAAVGTESIHRNDLPLATVVERIVFVKNWTRANGFTFPVGYADTTGAITGNKVLATVSDLLLINIFPYWEGTTVKSPTDTASADRIVTQFRRVQQAYPNTTIIIGETGWATNAGRDGQNGITTSEWYLKQAACRYFSEKIPFYWFEAFDQPWKGVNSREGTWGIFYNNRTSKFNLANWSCKDAPPTSTVSTYTYQPPGTYVSDTCRNMYASLNCRTTSEDISRLNATLVGDVINYVCGNYPEMCTDIGYAGQFQRCSGAQKASHVMNNFYLRFGQQLGDEISCDFQGLGSIVTSINPDPLSKDGACHAMFSLLSCRTLSEDTKDLNVTRVAATLDYLCSQNPLYCRQIESRDGTYGRCNAAQKVAYTMNQYYVDHKDQLGDAACDFDGLGVIPALGNLPPPTSENSSCHIMFTHLSCRTPTENTTKLNLTKLGDAVDYICSQNGDYCKEISKNGIYYRCNQAQQASWVMDKFYAQYGPTQGEGACDFGGLGVPQKSLLPDPLGPDSVCHLMYADLACRTTSERVDQSNATILGNSLAYLCSQKPSYCTELNAQGKYYRCNEAQRTSYAMNQFYLEFGVQQGDGACYFDGIGQIKKSIVPAVEPSPLSNDHPCHLMYQDTICRTNSEDPSVVNATEVGDVLNYLCSTKPLYCLELNTGGSYGKCTTAQKASYAMNLFYAQFGFDQGDAACYFNGLGRVVKTVNTWTSSVSEPQSYGGSDSQEGTTNPITKTEEGSNLVGT</sequence>
<evidence type="ECO:0000256" key="6">
    <source>
        <dbReference type="ARBA" id="ARBA00022475"/>
    </source>
</evidence>
<comment type="catalytic activity">
    <reaction evidence="1">
        <text>Hydrolysis of (1-&gt;3)-beta-D-glucosidic linkages in (1-&gt;3)-beta-D-glucans.</text>
        <dbReference type="EC" id="3.2.1.39"/>
    </reaction>
</comment>
<comment type="similarity">
    <text evidence="4 19">Belongs to the glycosyl hydrolase 17 family.</text>
</comment>
<name>A0A2P6MXU7_9EUKA</name>
<keyword evidence="7" id="KW-0134">Cell wall</keyword>
<evidence type="ECO:0000313" key="24">
    <source>
        <dbReference type="Proteomes" id="UP000241769"/>
    </source>
</evidence>
<keyword evidence="15" id="KW-0624">Polysaccharide degradation</keyword>
<feature type="domain" description="X8" evidence="22">
    <location>
        <begin position="742"/>
        <end position="823"/>
    </location>
</feature>
<evidence type="ECO:0000256" key="20">
    <source>
        <dbReference type="SAM" id="MobiDB-lite"/>
    </source>
</evidence>
<evidence type="ECO:0000256" key="18">
    <source>
        <dbReference type="ARBA" id="ARBA00043078"/>
    </source>
</evidence>
<evidence type="ECO:0000256" key="21">
    <source>
        <dbReference type="SAM" id="SignalP"/>
    </source>
</evidence>
<keyword evidence="9 21" id="KW-0732">Signal</keyword>
<dbReference type="Gene3D" id="3.20.20.80">
    <property type="entry name" value="Glycosidases"/>
    <property type="match status" value="1"/>
</dbReference>
<dbReference type="InterPro" id="IPR012946">
    <property type="entry name" value="X8"/>
</dbReference>
<dbReference type="SMART" id="SM00768">
    <property type="entry name" value="X8"/>
    <property type="match status" value="5"/>
</dbReference>
<dbReference type="OrthoDB" id="77201at2759"/>
<keyword evidence="6" id="KW-1003">Cell membrane</keyword>
<dbReference type="Pfam" id="PF07983">
    <property type="entry name" value="X8"/>
    <property type="match status" value="5"/>
</dbReference>
<feature type="region of interest" description="Disordered" evidence="20">
    <location>
        <begin position="823"/>
        <end position="854"/>
    </location>
</feature>
<evidence type="ECO:0000256" key="14">
    <source>
        <dbReference type="ARBA" id="ARBA00023316"/>
    </source>
</evidence>
<evidence type="ECO:0000256" key="12">
    <source>
        <dbReference type="ARBA" id="ARBA00023180"/>
    </source>
</evidence>
<dbReference type="STRING" id="1890364.A0A2P6MXU7"/>
<dbReference type="InterPro" id="IPR017853">
    <property type="entry name" value="GH"/>
</dbReference>
<comment type="subcellular location">
    <subcellularLocation>
        <location evidence="3">Cell membrane</location>
    </subcellularLocation>
    <subcellularLocation>
        <location evidence="2">Secreted</location>
        <location evidence="2">Cell wall</location>
    </subcellularLocation>
</comment>